<evidence type="ECO:0000256" key="5">
    <source>
        <dbReference type="ARBA" id="ARBA00023125"/>
    </source>
</evidence>
<dbReference type="PROSITE" id="PS50139">
    <property type="entry name" value="Z_BINDING"/>
    <property type="match status" value="1"/>
</dbReference>
<dbReference type="EMBL" id="CAID01000002">
    <property type="protein sequence ID" value="CEG01088.1"/>
    <property type="molecule type" value="Genomic_DNA"/>
</dbReference>
<dbReference type="GO" id="GO:0003723">
    <property type="term" value="F:RNA binding"/>
    <property type="evidence" value="ECO:0007669"/>
    <property type="project" value="UniProtKB-KW"/>
</dbReference>
<dbReference type="InterPro" id="IPR045125">
    <property type="entry name" value="Sub1/Tcp4-like"/>
</dbReference>
<dbReference type="RefSeq" id="XP_003075153.2">
    <property type="nucleotide sequence ID" value="XM_003075105.2"/>
</dbReference>
<dbReference type="KEGG" id="ota:OT_ostta02g03110"/>
<dbReference type="PANTHER" id="PTHR13215">
    <property type="entry name" value="RNA POLYMERASE II TRANSCRIPTIONAL COACTIVATOR"/>
    <property type="match status" value="1"/>
</dbReference>
<dbReference type="InterPro" id="IPR009044">
    <property type="entry name" value="ssDNA-bd_transcriptional_reg"/>
</dbReference>
<keyword evidence="7" id="KW-0539">Nucleus</keyword>
<proteinExistence type="inferred from homology"/>
<dbReference type="GO" id="GO:0060261">
    <property type="term" value="P:positive regulation of transcription initiation by RNA polymerase II"/>
    <property type="evidence" value="ECO:0007669"/>
    <property type="project" value="InterPro"/>
</dbReference>
<feature type="domain" description="Z-binding" evidence="9">
    <location>
        <begin position="110"/>
        <end position="177"/>
    </location>
</feature>
<dbReference type="SUPFAM" id="SSF54447">
    <property type="entry name" value="ssDNA-binding transcriptional regulator domain"/>
    <property type="match status" value="2"/>
</dbReference>
<sequence length="357" mass="38682">MGGTFDEARTRAVARELLLEVDLERATERAVRDEVRERLRARASEAGETTLDVDANVISDEIDQFLSQSTPVKRARERGDDDGDDVGGYVAAVEAVEAKRAKMTEDDATPPSPAVAESRVLAALRALGEDGGCAKTIAEFLKRDKGAVNKILYAAKGRGLARCAESERGAPRWFIADGCDGGESTVPARAATSSMTPQTSAKTNELATSPRSDAVENEVVALSATKRVTVRKWNNATLVDFREYYQKGGEGPYFPGKKGISLSLPQWKVLRENIDKIEPAIETCDGSGAEVLVCEMSKMRRCSVSKYKGAVLLNIREYYEKNGQILPGFKGTALSKDAAMRLVVTAAKIDERLASLV</sequence>
<protein>
    <submittedName>
        <fullName evidence="10">Transcriptional coactivator p15 (PC4)</fullName>
    </submittedName>
</protein>
<dbReference type="GO" id="GO:0003726">
    <property type="term" value="F:double-stranded RNA adenosine deaminase activity"/>
    <property type="evidence" value="ECO:0007669"/>
    <property type="project" value="InterPro"/>
</dbReference>
<keyword evidence="3" id="KW-0694">RNA-binding</keyword>
<evidence type="ECO:0000256" key="6">
    <source>
        <dbReference type="ARBA" id="ARBA00023163"/>
    </source>
</evidence>
<dbReference type="InterPro" id="IPR036388">
    <property type="entry name" value="WH-like_DNA-bd_sf"/>
</dbReference>
<keyword evidence="6" id="KW-0804">Transcription</keyword>
<reference evidence="10 11" key="2">
    <citation type="journal article" date="2014" name="BMC Genomics">
        <title>An improved genome of the model marine alga Ostreococcus tauri unfolds by assessing Illumina de novo assemblies.</title>
        <authorList>
            <person name="Blanc-Mathieu R."/>
            <person name="Verhelst B."/>
            <person name="Derelle E."/>
            <person name="Rombauts S."/>
            <person name="Bouget F.Y."/>
            <person name="Carre I."/>
            <person name="Chateau A."/>
            <person name="Eyre-Walker A."/>
            <person name="Grimsley N."/>
            <person name="Moreau H."/>
            <person name="Piegu B."/>
            <person name="Rivals E."/>
            <person name="Schackwitz W."/>
            <person name="Van de Peer Y."/>
            <person name="Piganeau G."/>
        </authorList>
    </citation>
    <scope>NUCLEOTIDE SEQUENCE [LARGE SCALE GENOMIC DNA]</scope>
    <source>
        <strain evidence="11">OTTH 0595 / CCAP 157/2 / RCC745</strain>
    </source>
</reference>
<dbReference type="Gene3D" id="2.30.31.10">
    <property type="entry name" value="Transcriptional Coactivator Pc4, Chain A"/>
    <property type="match status" value="2"/>
</dbReference>
<feature type="region of interest" description="Disordered" evidence="8">
    <location>
        <begin position="189"/>
        <end position="210"/>
    </location>
</feature>
<gene>
    <name evidence="10" type="ORF">OT_ostta02g03110</name>
</gene>
<dbReference type="STRING" id="70448.A0A090M7S7"/>
<dbReference type="InterPro" id="IPR042371">
    <property type="entry name" value="Z_dom"/>
</dbReference>
<comment type="caution">
    <text evidence="10">The sequence shown here is derived from an EMBL/GenBank/DDBJ whole genome shotgun (WGS) entry which is preliminary data.</text>
</comment>
<dbReference type="GO" id="GO:0003677">
    <property type="term" value="F:DNA binding"/>
    <property type="evidence" value="ECO:0007669"/>
    <property type="project" value="UniProtKB-KW"/>
</dbReference>
<evidence type="ECO:0000256" key="8">
    <source>
        <dbReference type="SAM" id="MobiDB-lite"/>
    </source>
</evidence>
<name>A0A090M7S7_OSTTA</name>
<evidence type="ECO:0000256" key="3">
    <source>
        <dbReference type="ARBA" id="ARBA00022884"/>
    </source>
</evidence>
<dbReference type="OrthoDB" id="2505440at2759"/>
<accession>A0A090M7S7</accession>
<dbReference type="InParanoid" id="A0A090M7S7"/>
<dbReference type="GeneID" id="9837086"/>
<evidence type="ECO:0000256" key="2">
    <source>
        <dbReference type="ARBA" id="ARBA00009001"/>
    </source>
</evidence>
<feature type="compositionally biased region" description="Polar residues" evidence="8">
    <location>
        <begin position="191"/>
        <end position="210"/>
    </location>
</feature>
<reference evidence="11" key="1">
    <citation type="journal article" date="2006" name="Proc. Natl. Acad. Sci. U.S.A.">
        <title>Genome analysis of the smallest free-living eukaryote Ostreococcus tauri unveils many unique features.</title>
        <authorList>
            <person name="Derelle E."/>
            <person name="Ferraz C."/>
            <person name="Rombauts S."/>
            <person name="Rouze P."/>
            <person name="Worden A.Z."/>
            <person name="Robbens S."/>
            <person name="Partensky F."/>
            <person name="Degroeve S."/>
            <person name="Echeynie S."/>
            <person name="Cooke R."/>
            <person name="Saeys Y."/>
            <person name="Wuyts J."/>
            <person name="Jabbari K."/>
            <person name="Bowler C."/>
            <person name="Panaud O."/>
            <person name="Piegu B."/>
            <person name="Ball S.G."/>
            <person name="Ral J.-P."/>
            <person name="Bouget F.-Y."/>
            <person name="Piganeau G."/>
            <person name="De Baets B."/>
            <person name="Picard A."/>
            <person name="Delseny M."/>
            <person name="Demaille J."/>
            <person name="Van de Peer Y."/>
            <person name="Moreau H."/>
        </authorList>
    </citation>
    <scope>NUCLEOTIDE SEQUENCE [LARGE SCALE GENOMIC DNA]</scope>
    <source>
        <strain evidence="11">OTTH 0595 / CCAP 157/2 / RCC745</strain>
    </source>
</reference>
<evidence type="ECO:0000259" key="9">
    <source>
        <dbReference type="PROSITE" id="PS50139"/>
    </source>
</evidence>
<evidence type="ECO:0000313" key="11">
    <source>
        <dbReference type="Proteomes" id="UP000009170"/>
    </source>
</evidence>
<dbReference type="Proteomes" id="UP000009170">
    <property type="component" value="Unassembled WGS sequence"/>
</dbReference>
<keyword evidence="5" id="KW-0238">DNA-binding</keyword>
<evidence type="ECO:0000256" key="4">
    <source>
        <dbReference type="ARBA" id="ARBA00023015"/>
    </source>
</evidence>
<dbReference type="Gene3D" id="1.10.10.10">
    <property type="entry name" value="Winged helix-like DNA-binding domain superfamily/Winged helix DNA-binding domain"/>
    <property type="match status" value="1"/>
</dbReference>
<evidence type="ECO:0000256" key="1">
    <source>
        <dbReference type="ARBA" id="ARBA00004123"/>
    </source>
</evidence>
<comment type="subcellular location">
    <subcellularLocation>
        <location evidence="1">Nucleus</location>
    </subcellularLocation>
</comment>
<evidence type="ECO:0000256" key="7">
    <source>
        <dbReference type="ARBA" id="ARBA00023242"/>
    </source>
</evidence>
<dbReference type="AlphaFoldDB" id="A0A090M7S7"/>
<comment type="similarity">
    <text evidence="2">Belongs to the transcriptional coactivator PC4 family.</text>
</comment>
<dbReference type="GO" id="GO:0005634">
    <property type="term" value="C:nucleus"/>
    <property type="evidence" value="ECO:0007669"/>
    <property type="project" value="UniProtKB-SubCell"/>
</dbReference>
<dbReference type="Pfam" id="PF02229">
    <property type="entry name" value="PC4"/>
    <property type="match status" value="2"/>
</dbReference>
<keyword evidence="11" id="KW-1185">Reference proteome</keyword>
<keyword evidence="4" id="KW-0805">Transcription regulation</keyword>
<dbReference type="GO" id="GO:0003713">
    <property type="term" value="F:transcription coactivator activity"/>
    <property type="evidence" value="ECO:0007669"/>
    <property type="project" value="InterPro"/>
</dbReference>
<dbReference type="InterPro" id="IPR003173">
    <property type="entry name" value="PC4_C"/>
</dbReference>
<organism evidence="10 11">
    <name type="scientific">Ostreococcus tauri</name>
    <name type="common">Marine green alga</name>
    <dbReference type="NCBI Taxonomy" id="70448"/>
    <lineage>
        <taxon>Eukaryota</taxon>
        <taxon>Viridiplantae</taxon>
        <taxon>Chlorophyta</taxon>
        <taxon>Mamiellophyceae</taxon>
        <taxon>Mamiellales</taxon>
        <taxon>Bathycoccaceae</taxon>
        <taxon>Ostreococcus</taxon>
    </lineage>
</organism>
<evidence type="ECO:0000313" key="10">
    <source>
        <dbReference type="EMBL" id="CEG01088.1"/>
    </source>
</evidence>